<evidence type="ECO:0000313" key="1">
    <source>
        <dbReference type="EMBL" id="NYE21001.1"/>
    </source>
</evidence>
<proteinExistence type="predicted"/>
<organism evidence="1 2">
    <name type="scientific">Microbacterium immunditiarum</name>
    <dbReference type="NCBI Taxonomy" id="337480"/>
    <lineage>
        <taxon>Bacteria</taxon>
        <taxon>Bacillati</taxon>
        <taxon>Actinomycetota</taxon>
        <taxon>Actinomycetes</taxon>
        <taxon>Micrococcales</taxon>
        <taxon>Microbacteriaceae</taxon>
        <taxon>Microbacterium</taxon>
    </lineage>
</organism>
<dbReference type="EMBL" id="JACCBV010000001">
    <property type="protein sequence ID" value="NYE21001.1"/>
    <property type="molecule type" value="Genomic_DNA"/>
</dbReference>
<protein>
    <recommendedName>
        <fullName evidence="3">Large extracellular alpha-helical protein</fullName>
    </recommendedName>
</protein>
<keyword evidence="2" id="KW-1185">Reference proteome</keyword>
<dbReference type="InterPro" id="IPR043777">
    <property type="entry name" value="DUF5719"/>
</dbReference>
<dbReference type="AlphaFoldDB" id="A0A7Y9GR03"/>
<gene>
    <name evidence="1" type="ORF">BJ991_003029</name>
</gene>
<evidence type="ECO:0008006" key="3">
    <source>
        <dbReference type="Google" id="ProtNLM"/>
    </source>
</evidence>
<comment type="caution">
    <text evidence="1">The sequence shown here is derived from an EMBL/GenBank/DDBJ whole genome shotgun (WGS) entry which is preliminary data.</text>
</comment>
<accession>A0A7Y9GR03</accession>
<dbReference type="Proteomes" id="UP000576969">
    <property type="component" value="Unassembled WGS sequence"/>
</dbReference>
<name>A0A7Y9GR03_9MICO</name>
<sequence>MSDRRIFRWATTGARAIAGTVVAVAFVVAVVTAAGVPWPTYERRPVEVAAMPVPSASVLVCSGDLLALGQIVEDPDQVVVAASQSVVSGAEDGAMAEFVLGGPGAPRAYSKEPDGSRRVAVAASGAAAADTPFLRGYAASACRPPLIESWLVGGSGETGAADIVVISNPGRVAATVELTVFGATGPVVPPGGAAIVIPAGQQHVVPLAGLARGEASPIVRVSASGAPVTASLQTSITRTLATGGVDQVEAIASPETDQIIAGVPVMAGAAADGQVATIARVLSPTAAGTATLTVTDARNATPAREPQPIALSAGLPIEVDLGGLPPGDYTVEVTADVPILAAVWQTTDFAPGADFAWYTPAPELEGTAMLAVPAGPLRTLSLVNRGEAEAIVSVSDGEQSSQTVVPPLGSTVVRIATQGLVTLEATAPVHASLSLTGDGALAGFPVWPADTGSESIVVYP</sequence>
<dbReference type="RefSeq" id="WP_179491342.1">
    <property type="nucleotide sequence ID" value="NZ_JACCBV010000001.1"/>
</dbReference>
<reference evidence="1 2" key="1">
    <citation type="submission" date="2020-07" db="EMBL/GenBank/DDBJ databases">
        <title>Sequencing the genomes of 1000 actinobacteria strains.</title>
        <authorList>
            <person name="Klenk H.-P."/>
        </authorList>
    </citation>
    <scope>NUCLEOTIDE SEQUENCE [LARGE SCALE GENOMIC DNA]</scope>
    <source>
        <strain evidence="1 2">DSM 24662</strain>
    </source>
</reference>
<evidence type="ECO:0000313" key="2">
    <source>
        <dbReference type="Proteomes" id="UP000576969"/>
    </source>
</evidence>
<dbReference type="Pfam" id="PF18986">
    <property type="entry name" value="DUF5719"/>
    <property type="match status" value="1"/>
</dbReference>